<dbReference type="InterPro" id="IPR051351">
    <property type="entry name" value="Ascorbate-PTS_EIIA_comp"/>
</dbReference>
<evidence type="ECO:0000256" key="3">
    <source>
        <dbReference type="ARBA" id="ARBA00022490"/>
    </source>
</evidence>
<dbReference type="SUPFAM" id="SSF55804">
    <property type="entry name" value="Phoshotransferase/anion transport protein"/>
    <property type="match status" value="1"/>
</dbReference>
<proteinExistence type="predicted"/>
<keyword evidence="6" id="KW-0598">Phosphotransferase system</keyword>
<feature type="domain" description="PTS EIIA type-2" evidence="11">
    <location>
        <begin position="4"/>
        <end position="143"/>
    </location>
</feature>
<evidence type="ECO:0000313" key="12">
    <source>
        <dbReference type="EMBL" id="OZG67099.1"/>
    </source>
</evidence>
<keyword evidence="13" id="KW-1185">Reference proteome</keyword>
<organism evidence="12 13">
    <name type="scientific">Bifidobacterium aquikefiri</name>
    <dbReference type="NCBI Taxonomy" id="1653207"/>
    <lineage>
        <taxon>Bacteria</taxon>
        <taxon>Bacillati</taxon>
        <taxon>Actinomycetota</taxon>
        <taxon>Actinomycetes</taxon>
        <taxon>Bifidobacteriales</taxon>
        <taxon>Bifidobacteriaceae</taxon>
        <taxon>Bifidobacterium</taxon>
    </lineage>
</organism>
<comment type="function">
    <text evidence="8">The phosphoenolpyruvate-dependent sugar phosphotransferase system (sugar PTS), a major carbohydrate active transport system, catalyzes the phosphorylation of incoming sugar substrates concomitantly with their translocation across the cell membrane. The enzyme II UlaABC PTS system is involved in ascorbate transport.</text>
</comment>
<keyword evidence="3" id="KW-0963">Cytoplasm</keyword>
<dbReference type="GO" id="GO:0016301">
    <property type="term" value="F:kinase activity"/>
    <property type="evidence" value="ECO:0007669"/>
    <property type="project" value="UniProtKB-KW"/>
</dbReference>
<evidence type="ECO:0000256" key="1">
    <source>
        <dbReference type="ARBA" id="ARBA00004496"/>
    </source>
</evidence>
<dbReference type="AlphaFoldDB" id="A0A261G6P7"/>
<accession>A0A261G6P7</accession>
<keyword evidence="7" id="KW-0418">Kinase</keyword>
<comment type="subcellular location">
    <subcellularLocation>
        <location evidence="1">Cytoplasm</location>
    </subcellularLocation>
</comment>
<evidence type="ECO:0000256" key="4">
    <source>
        <dbReference type="ARBA" id="ARBA00022553"/>
    </source>
</evidence>
<dbReference type="RefSeq" id="WP_094693572.1">
    <property type="nucleotide sequence ID" value="NZ_CALENZ010000001.1"/>
</dbReference>
<dbReference type="GeneID" id="98295841"/>
<dbReference type="Proteomes" id="UP000216451">
    <property type="component" value="Unassembled WGS sequence"/>
</dbReference>
<keyword evidence="4" id="KW-0597">Phosphoprotein</keyword>
<sequence length="147" mass="16356">MTDRLFDSSNINVIDDADTWQSALQQASEPLLASKAITQLYVNKMIENVQSNGPYMVLSDYFALMHARPGEGVNSMGMSLLVSRNPIDLEGKQVKIFLIMAAVDNSSHLKSLQQVTSIFMDRKAYETILNGNKNEILALFKQKEAVA</sequence>
<dbReference type="Pfam" id="PF00359">
    <property type="entry name" value="PTS_EIIA_2"/>
    <property type="match status" value="1"/>
</dbReference>
<evidence type="ECO:0000256" key="5">
    <source>
        <dbReference type="ARBA" id="ARBA00022679"/>
    </source>
</evidence>
<dbReference type="PANTHER" id="PTHR36203:SF1">
    <property type="entry name" value="ASCORBATE-SPECIFIC PTS SYSTEM EIIA COMPONENT"/>
    <property type="match status" value="1"/>
</dbReference>
<reference evidence="12 13" key="1">
    <citation type="journal article" date="2017" name="BMC Genomics">
        <title>Comparative genomic and phylogenomic analyses of the Bifidobacteriaceae family.</title>
        <authorList>
            <person name="Lugli G.A."/>
            <person name="Milani C."/>
            <person name="Turroni F."/>
            <person name="Duranti S."/>
            <person name="Mancabelli L."/>
            <person name="Mangifesta M."/>
            <person name="Ferrario C."/>
            <person name="Modesto M."/>
            <person name="Mattarelli P."/>
            <person name="Jiri K."/>
            <person name="van Sinderen D."/>
            <person name="Ventura M."/>
        </authorList>
    </citation>
    <scope>NUCLEOTIDE SEQUENCE [LARGE SCALE GENOMIC DNA]</scope>
    <source>
        <strain evidence="12 13">LMG 28769</strain>
    </source>
</reference>
<dbReference type="PANTHER" id="PTHR36203">
    <property type="entry name" value="ASCORBATE-SPECIFIC PTS SYSTEM EIIA COMPONENT"/>
    <property type="match status" value="1"/>
</dbReference>
<evidence type="ECO:0000256" key="8">
    <source>
        <dbReference type="ARBA" id="ARBA00037387"/>
    </source>
</evidence>
<dbReference type="OrthoDB" id="1640042at2"/>
<evidence type="ECO:0000256" key="2">
    <source>
        <dbReference type="ARBA" id="ARBA00022448"/>
    </source>
</evidence>
<evidence type="ECO:0000313" key="13">
    <source>
        <dbReference type="Proteomes" id="UP000216451"/>
    </source>
</evidence>
<protein>
    <recommendedName>
        <fullName evidence="9">Ascorbate-specific PTS system EIIA component</fullName>
    </recommendedName>
    <alternativeName>
        <fullName evidence="10">Ascorbate-specific phosphotransferase enzyme IIA component</fullName>
    </alternativeName>
</protein>
<dbReference type="EMBL" id="MWXA01000005">
    <property type="protein sequence ID" value="OZG67099.1"/>
    <property type="molecule type" value="Genomic_DNA"/>
</dbReference>
<dbReference type="InterPro" id="IPR002178">
    <property type="entry name" value="PTS_EIIA_type-2_dom"/>
</dbReference>
<dbReference type="Gene3D" id="3.40.930.10">
    <property type="entry name" value="Mannitol-specific EII, Chain A"/>
    <property type="match status" value="1"/>
</dbReference>
<dbReference type="PROSITE" id="PS51094">
    <property type="entry name" value="PTS_EIIA_TYPE_2"/>
    <property type="match status" value="1"/>
</dbReference>
<name>A0A261G6P7_9BIFI</name>
<evidence type="ECO:0000256" key="7">
    <source>
        <dbReference type="ARBA" id="ARBA00022777"/>
    </source>
</evidence>
<evidence type="ECO:0000256" key="6">
    <source>
        <dbReference type="ARBA" id="ARBA00022683"/>
    </source>
</evidence>
<evidence type="ECO:0000259" key="11">
    <source>
        <dbReference type="PROSITE" id="PS51094"/>
    </source>
</evidence>
<gene>
    <name evidence="12" type="ORF">BAQU_1171</name>
</gene>
<keyword evidence="2" id="KW-0813">Transport</keyword>
<comment type="caution">
    <text evidence="12">The sequence shown here is derived from an EMBL/GenBank/DDBJ whole genome shotgun (WGS) entry which is preliminary data.</text>
</comment>
<evidence type="ECO:0000256" key="9">
    <source>
        <dbReference type="ARBA" id="ARBA00041175"/>
    </source>
</evidence>
<dbReference type="InterPro" id="IPR016152">
    <property type="entry name" value="PTrfase/Anion_transptr"/>
</dbReference>
<dbReference type="GO" id="GO:0009401">
    <property type="term" value="P:phosphoenolpyruvate-dependent sugar phosphotransferase system"/>
    <property type="evidence" value="ECO:0007669"/>
    <property type="project" value="UniProtKB-KW"/>
</dbReference>
<evidence type="ECO:0000256" key="10">
    <source>
        <dbReference type="ARBA" id="ARBA00042072"/>
    </source>
</evidence>
<keyword evidence="5" id="KW-0808">Transferase</keyword>
<dbReference type="GO" id="GO:0005737">
    <property type="term" value="C:cytoplasm"/>
    <property type="evidence" value="ECO:0007669"/>
    <property type="project" value="UniProtKB-SubCell"/>
</dbReference>